<keyword evidence="7" id="KW-0624">Polysaccharide degradation</keyword>
<accession>A0A246HLK2</accession>
<dbReference type="InterPro" id="IPR006311">
    <property type="entry name" value="TAT_signal"/>
</dbReference>
<dbReference type="GO" id="GO:0030245">
    <property type="term" value="P:cellulose catabolic process"/>
    <property type="evidence" value="ECO:0007669"/>
    <property type="project" value="UniProtKB-KW"/>
</dbReference>
<comment type="catalytic activity">
    <reaction evidence="1">
        <text>Endohydrolysis of (1-&gt;4)-beta-D-glucosidic linkages in cellulose, lichenin and cereal beta-D-glucans.</text>
        <dbReference type="EC" id="3.2.1.4"/>
    </reaction>
</comment>
<comment type="similarity">
    <text evidence="2">Belongs to the glycosyl hydrolase 8 (cellulase D) family.</text>
</comment>
<evidence type="ECO:0000256" key="4">
    <source>
        <dbReference type="ARBA" id="ARBA00022801"/>
    </source>
</evidence>
<dbReference type="InterPro" id="IPR012341">
    <property type="entry name" value="6hp_glycosidase-like_sf"/>
</dbReference>
<dbReference type="SUPFAM" id="SSF48208">
    <property type="entry name" value="Six-hairpin glycosidases"/>
    <property type="match status" value="1"/>
</dbReference>
<comment type="caution">
    <text evidence="9">The sequence shown here is derived from an EMBL/GenBank/DDBJ whole genome shotgun (WGS) entry which is preliminary data.</text>
</comment>
<dbReference type="InterPro" id="IPR008928">
    <property type="entry name" value="6-hairpin_glycosidase_sf"/>
</dbReference>
<evidence type="ECO:0000256" key="5">
    <source>
        <dbReference type="ARBA" id="ARBA00023001"/>
    </source>
</evidence>
<sequence>MRDPSVPVLAPARRRFLQAMAAAGAAAVLPLTALAQACGTPWREWRAFVDRHIEPDGRVVDHLNTDLRSTSESQSYGLFFALVDNDPILFDRILAWTRRHLCRGRADLNLPAWLWGRAADGQFRVLDTNTASDGELWIAYALLEAGRLWKRPGLVEAGRQTLALMRTAEVVELPGFGPMLLPGNRGFVHADRWTLNPSYLPLFVLRRFAAVDARGPWARLAERSVAMTRASAPVGFAPDWIAWNGKAFVVDPGKGANGSYDAIRCYLWAGMTDPADPLRRTLLDGLSGPASLLRAQTGFAEKIDTRRGVGTGAPSPGFAAALLPYLSALGQPALAKAQLARIPAAGTLNYYDRALVLFGKGWMDRRYRFSADGRLLPAWSSPCSARP</sequence>
<keyword evidence="5" id="KW-0136">Cellulose degradation</keyword>
<dbReference type="InterPro" id="IPR002037">
    <property type="entry name" value="Glyco_hydro_8"/>
</dbReference>
<evidence type="ECO:0000256" key="3">
    <source>
        <dbReference type="ARBA" id="ARBA00012601"/>
    </source>
</evidence>
<feature type="signal peptide" evidence="8">
    <location>
        <begin position="1"/>
        <end position="35"/>
    </location>
</feature>
<dbReference type="Gene3D" id="1.50.10.10">
    <property type="match status" value="1"/>
</dbReference>
<dbReference type="GO" id="GO:0008810">
    <property type="term" value="F:cellulase activity"/>
    <property type="evidence" value="ECO:0007669"/>
    <property type="project" value="UniProtKB-EC"/>
</dbReference>
<evidence type="ECO:0000256" key="8">
    <source>
        <dbReference type="SAM" id="SignalP"/>
    </source>
</evidence>
<keyword evidence="4" id="KW-0378">Hydrolase</keyword>
<gene>
    <name evidence="9" type="ORF">CEE60_11195</name>
</gene>
<evidence type="ECO:0000256" key="1">
    <source>
        <dbReference type="ARBA" id="ARBA00000966"/>
    </source>
</evidence>
<dbReference type="EMBL" id="NIVS01000022">
    <property type="protein sequence ID" value="OWQ52978.1"/>
    <property type="molecule type" value="Genomic_DNA"/>
</dbReference>
<proteinExistence type="inferred from homology"/>
<dbReference type="OrthoDB" id="9766708at2"/>
<dbReference type="AlphaFoldDB" id="A0A246HLK2"/>
<protein>
    <recommendedName>
        <fullName evidence="3">cellulase</fullName>
        <ecNumber evidence="3">3.2.1.4</ecNumber>
    </recommendedName>
</protein>
<keyword evidence="8" id="KW-0732">Signal</keyword>
<keyword evidence="7" id="KW-0119">Carbohydrate metabolism</keyword>
<dbReference type="PROSITE" id="PS51318">
    <property type="entry name" value="TAT"/>
    <property type="match status" value="1"/>
</dbReference>
<dbReference type="Pfam" id="PF01270">
    <property type="entry name" value="Glyco_hydro_8"/>
    <property type="match status" value="1"/>
</dbReference>
<reference evidence="9 10" key="1">
    <citation type="submission" date="2017-06" db="EMBL/GenBank/DDBJ databases">
        <authorList>
            <person name="Kim H.J."/>
            <person name="Triplett B.A."/>
        </authorList>
    </citation>
    <scope>NUCLEOTIDE SEQUENCE [LARGE SCALE GENOMIC DNA]</scope>
    <source>
        <strain evidence="9 10">13146</strain>
    </source>
</reference>
<dbReference type="Proteomes" id="UP000198157">
    <property type="component" value="Unassembled WGS sequence"/>
</dbReference>
<evidence type="ECO:0000313" key="9">
    <source>
        <dbReference type="EMBL" id="OWQ52978.1"/>
    </source>
</evidence>
<keyword evidence="6" id="KW-0326">Glycosidase</keyword>
<dbReference type="PRINTS" id="PR00735">
    <property type="entry name" value="GLHYDRLASE8"/>
</dbReference>
<feature type="chain" id="PRO_5012647999" description="cellulase" evidence="8">
    <location>
        <begin position="36"/>
        <end position="387"/>
    </location>
</feature>
<evidence type="ECO:0000256" key="7">
    <source>
        <dbReference type="ARBA" id="ARBA00023326"/>
    </source>
</evidence>
<name>A0A246HLK2_STEMA</name>
<dbReference type="EC" id="3.2.1.4" evidence="3"/>
<organism evidence="9 10">
    <name type="scientific">Stenotrophomonas maltophilia</name>
    <name type="common">Pseudomonas maltophilia</name>
    <name type="synonym">Xanthomonas maltophilia</name>
    <dbReference type="NCBI Taxonomy" id="40324"/>
    <lineage>
        <taxon>Bacteria</taxon>
        <taxon>Pseudomonadati</taxon>
        <taxon>Pseudomonadota</taxon>
        <taxon>Gammaproteobacteria</taxon>
        <taxon>Lysobacterales</taxon>
        <taxon>Lysobacteraceae</taxon>
        <taxon>Stenotrophomonas</taxon>
        <taxon>Stenotrophomonas maltophilia group</taxon>
    </lineage>
</organism>
<evidence type="ECO:0000256" key="2">
    <source>
        <dbReference type="ARBA" id="ARBA00009209"/>
    </source>
</evidence>
<dbReference type="NCBIfam" id="NF008305">
    <property type="entry name" value="PRK11097.1"/>
    <property type="match status" value="1"/>
</dbReference>
<evidence type="ECO:0000256" key="6">
    <source>
        <dbReference type="ARBA" id="ARBA00023295"/>
    </source>
</evidence>
<evidence type="ECO:0000313" key="10">
    <source>
        <dbReference type="Proteomes" id="UP000198157"/>
    </source>
</evidence>